<evidence type="ECO:0000256" key="1">
    <source>
        <dbReference type="ARBA" id="ARBA00022448"/>
    </source>
</evidence>
<sequence>MIKIENMTFQYKQGQEVIKSLSFNLSRNEQVTLIGKSGCGKTTLLYLLAGIIKPTEGVMFINDNPLTGMRRKTGIVFQNGGLFPWKTVYNNLSIGLKGMGLKKQEIHERVEQVLHELNITHVADHYIKEISGGEKQRVAIGRVLVMESDLLLLDEPSSSLDAMTKETFQRTMLKLYDSHDLTSIIVTHDIEEAVYLGQKIVVMDEGVIKKVIDNTDLYGNQNARQSLSFYKRCIELRKELEII</sequence>
<evidence type="ECO:0000256" key="2">
    <source>
        <dbReference type="ARBA" id="ARBA00022741"/>
    </source>
</evidence>
<reference evidence="5 6" key="2">
    <citation type="journal article" date="2013" name="PLoS ONE">
        <title>INDIGO - INtegrated Data Warehouse of MIcrobial GenOmes with Examples from the Red Sea Extremophiles.</title>
        <authorList>
            <person name="Alam I."/>
            <person name="Antunes A."/>
            <person name="Kamau A.A."/>
            <person name="Ba Alawi W."/>
            <person name="Kalkatawi M."/>
            <person name="Stingl U."/>
            <person name="Bajic V.B."/>
        </authorList>
    </citation>
    <scope>NUCLEOTIDE SEQUENCE [LARGE SCALE GENOMIC DNA]</scope>
    <source>
        <strain evidence="5 6">SSD-17B</strain>
    </source>
</reference>
<evidence type="ECO:0000313" key="6">
    <source>
        <dbReference type="Proteomes" id="UP000005707"/>
    </source>
</evidence>
<dbReference type="SUPFAM" id="SSF52540">
    <property type="entry name" value="P-loop containing nucleoside triphosphate hydrolases"/>
    <property type="match status" value="1"/>
</dbReference>
<protein>
    <submittedName>
        <fullName evidence="5">ABC transporter related protein</fullName>
    </submittedName>
</protein>
<dbReference type="GO" id="GO:0005524">
    <property type="term" value="F:ATP binding"/>
    <property type="evidence" value="ECO:0007669"/>
    <property type="project" value="UniProtKB-KW"/>
</dbReference>
<dbReference type="InterPro" id="IPR050093">
    <property type="entry name" value="ABC_SmlMolc_Importer"/>
</dbReference>
<dbReference type="SMART" id="SM00382">
    <property type="entry name" value="AAA"/>
    <property type="match status" value="1"/>
</dbReference>
<dbReference type="eggNOG" id="COG1116">
    <property type="taxonomic scope" value="Bacteria"/>
</dbReference>
<name>U2FJW4_9MOLU</name>
<dbReference type="InterPro" id="IPR003593">
    <property type="entry name" value="AAA+_ATPase"/>
</dbReference>
<dbReference type="Gene3D" id="3.40.50.300">
    <property type="entry name" value="P-loop containing nucleotide triphosphate hydrolases"/>
    <property type="match status" value="1"/>
</dbReference>
<keyword evidence="3" id="KW-0067">ATP-binding</keyword>
<proteinExistence type="predicted"/>
<comment type="caution">
    <text evidence="5">The sequence shown here is derived from an EMBL/GenBank/DDBJ whole genome shotgun (WGS) entry which is preliminary data.</text>
</comment>
<dbReference type="Pfam" id="PF00005">
    <property type="entry name" value="ABC_tran"/>
    <property type="match status" value="1"/>
</dbReference>
<keyword evidence="2" id="KW-0547">Nucleotide-binding</keyword>
<dbReference type="GO" id="GO:0016887">
    <property type="term" value="F:ATP hydrolysis activity"/>
    <property type="evidence" value="ECO:0007669"/>
    <property type="project" value="InterPro"/>
</dbReference>
<gene>
    <name evidence="5" type="ORF">HLPCO_000729</name>
</gene>
<dbReference type="InterPro" id="IPR017871">
    <property type="entry name" value="ABC_transporter-like_CS"/>
</dbReference>
<reference evidence="5 6" key="1">
    <citation type="journal article" date="2011" name="J. Bacteriol.">
        <title>Genome sequence of Haloplasma contractile, an unusual contractile bacterium from a deep-sea anoxic brine lake.</title>
        <authorList>
            <person name="Antunes A."/>
            <person name="Alam I."/>
            <person name="El Dorry H."/>
            <person name="Siam R."/>
            <person name="Robertson A."/>
            <person name="Bajic V.B."/>
            <person name="Stingl U."/>
        </authorList>
    </citation>
    <scope>NUCLEOTIDE SEQUENCE [LARGE SCALE GENOMIC DNA]</scope>
    <source>
        <strain evidence="5 6">SSD-17B</strain>
    </source>
</reference>
<keyword evidence="6" id="KW-1185">Reference proteome</keyword>
<organism evidence="5 6">
    <name type="scientific">Haloplasma contractile SSD-17B</name>
    <dbReference type="NCBI Taxonomy" id="1033810"/>
    <lineage>
        <taxon>Bacteria</taxon>
        <taxon>Bacillati</taxon>
        <taxon>Mycoplasmatota</taxon>
        <taxon>Mollicutes</taxon>
        <taxon>Haloplasmatales</taxon>
        <taxon>Haloplasmataceae</taxon>
        <taxon>Haloplasma</taxon>
    </lineage>
</organism>
<dbReference type="InterPro" id="IPR027417">
    <property type="entry name" value="P-loop_NTPase"/>
</dbReference>
<evidence type="ECO:0000256" key="3">
    <source>
        <dbReference type="ARBA" id="ARBA00022840"/>
    </source>
</evidence>
<dbReference type="OrthoDB" id="9801958at2"/>
<dbReference type="EMBL" id="AFNU02000002">
    <property type="protein sequence ID" value="ERJ13110.1"/>
    <property type="molecule type" value="Genomic_DNA"/>
</dbReference>
<dbReference type="AlphaFoldDB" id="U2FJW4"/>
<dbReference type="PROSITE" id="PS00211">
    <property type="entry name" value="ABC_TRANSPORTER_1"/>
    <property type="match status" value="1"/>
</dbReference>
<dbReference type="Proteomes" id="UP000005707">
    <property type="component" value="Unassembled WGS sequence"/>
</dbReference>
<evidence type="ECO:0000259" key="4">
    <source>
        <dbReference type="PROSITE" id="PS50893"/>
    </source>
</evidence>
<dbReference type="PANTHER" id="PTHR42781:SF8">
    <property type="entry name" value="BICARBONATE TRANSPORT ATP-BINDING PROTEIN CMPC"/>
    <property type="match status" value="1"/>
</dbReference>
<dbReference type="PANTHER" id="PTHR42781">
    <property type="entry name" value="SPERMIDINE/PUTRESCINE IMPORT ATP-BINDING PROTEIN POTA"/>
    <property type="match status" value="1"/>
</dbReference>
<dbReference type="RefSeq" id="WP_008826880.1">
    <property type="nucleotide sequence ID" value="NZ_AFNU02000002.1"/>
</dbReference>
<feature type="domain" description="ABC transporter" evidence="4">
    <location>
        <begin position="2"/>
        <end position="230"/>
    </location>
</feature>
<dbReference type="InterPro" id="IPR003439">
    <property type="entry name" value="ABC_transporter-like_ATP-bd"/>
</dbReference>
<dbReference type="STRING" id="1033810.HLPCO_000729"/>
<keyword evidence="1" id="KW-0813">Transport</keyword>
<evidence type="ECO:0000313" key="5">
    <source>
        <dbReference type="EMBL" id="ERJ13110.1"/>
    </source>
</evidence>
<dbReference type="PROSITE" id="PS50893">
    <property type="entry name" value="ABC_TRANSPORTER_2"/>
    <property type="match status" value="1"/>
</dbReference>
<dbReference type="InParanoid" id="U2FJW4"/>
<accession>U2FJW4</accession>